<feature type="region of interest" description="Disordered" evidence="1">
    <location>
        <begin position="328"/>
        <end position="349"/>
    </location>
</feature>
<feature type="region of interest" description="Disordered" evidence="1">
    <location>
        <begin position="1882"/>
        <end position="1904"/>
    </location>
</feature>
<dbReference type="STRING" id="388408.LAX5112_03292"/>
<evidence type="ECO:0008006" key="4">
    <source>
        <dbReference type="Google" id="ProtNLM"/>
    </source>
</evidence>
<dbReference type="EMBL" id="CXWD01000013">
    <property type="protein sequence ID" value="CTQ72770.1"/>
    <property type="molecule type" value="Genomic_DNA"/>
</dbReference>
<gene>
    <name evidence="2" type="ORF">LAX5112_03292</name>
</gene>
<dbReference type="RefSeq" id="WP_055672718.1">
    <property type="nucleotide sequence ID" value="NZ_CXWD01000013.1"/>
</dbReference>
<evidence type="ECO:0000313" key="2">
    <source>
        <dbReference type="EMBL" id="CTQ72770.1"/>
    </source>
</evidence>
<reference evidence="3" key="1">
    <citation type="submission" date="2015-07" db="EMBL/GenBank/DDBJ databases">
        <authorList>
            <person name="Rodrigo-Torres Lidia"/>
            <person name="Arahal R.David."/>
        </authorList>
    </citation>
    <scope>NUCLEOTIDE SEQUENCE [LARGE SCALE GENOMIC DNA]</scope>
    <source>
        <strain evidence="3">CECT 5112</strain>
    </source>
</reference>
<name>A0A0M7AEZ5_9HYPH</name>
<keyword evidence="3" id="KW-1185">Reference proteome</keyword>
<proteinExistence type="predicted"/>
<organism evidence="2 3">
    <name type="scientific">Roseibium alexandrii</name>
    <dbReference type="NCBI Taxonomy" id="388408"/>
    <lineage>
        <taxon>Bacteria</taxon>
        <taxon>Pseudomonadati</taxon>
        <taxon>Pseudomonadota</taxon>
        <taxon>Alphaproteobacteria</taxon>
        <taxon>Hyphomicrobiales</taxon>
        <taxon>Stappiaceae</taxon>
        <taxon>Roseibium</taxon>
    </lineage>
</organism>
<dbReference type="Proteomes" id="UP000053235">
    <property type="component" value="Unassembled WGS sequence"/>
</dbReference>
<dbReference type="OrthoDB" id="8248741at2"/>
<sequence>MVKLTKSGAHGIFLTTPETSMQGVAFLPLVDIDDAETDLTTALARAGYFACWTGGALPPTGLVTLAGALKSARDGGAGASRDYIQFFRSDADGPELVLKKSGDFTDAATVRPTDGVYGDVPGVHRLVLTQAEVELSGAVLRLKPADGDENHLLKQASDFPIKELGLSLTGETAGCFVGQITVSRKRLSRNGFLSALARRGAEILDEDTGEHIGYEIDDDSRQILVDSLAPGARGITFDIVYDALSAINRERTYFGLPEEQPLLSALGSTDGHDVVLRPRVCTETVDAPGRLPQFSFVRRRTEEDIGGNFQSDNISLVLEGDFEVVDQSRQAGAVDEDEEPSGDPGIVIGDSPHEFLLPPESGSSPTDADEPVVLSLRRGPGYLEPFDPAQNRENIFGLKAEGDDGSADQMVYGALSRAGKKGAVVSEARNVRRLGKTQAGAVDEDSADTLSSDPFRLRRKESLKGVPGGMVPILPRRNAMAIRATDAVDDDVGDFVDDTPLDDEERSDGKLSLADALIKERRKILTAAPEIVPGEAPDTEEVTDSDNAVYSRTPLGFKIKQSMTGVVTEIILAETPKAGSVETAQLRVLPGDGQSAIDSSFLNALVRNQLFMVANRSGEEVQKFKLNGRLELSNWGFDIDLWGSWNPSGGVAPIVPLVIIKGFEGKSIVDLIKEPDLWSARNYLQSRDGSDPVAYARSMFDDAVTEAKKVDEKTGQPAPAFRKFREIIHDKTWNGVLVLNIRIPPDTLPAEIKGLLSGIKMDEFQAHHLGIPVRRIAGGNPLSKAFAAINYAPENTDEISYDSDLDPGTIPGQKQAENGADGDKRLERFAMRVKLLRVGFNSGKIQNFECKIDLKIGSFFHAKFGPDDAVQYKVIELEGRFVRRDGKETYDFRTDTDFLIELPASFPLVNSVLIDRVIYASTVSKAADGTERVDSGFDISGWITFKPQEGVDFFGLEKISFTNLSIDMRFRLPDPGEFKIGWPKFRFSPGGLLVDFDKVVGEGNRNFWSSLPLKFTGFGWLGDVLTLPKLGFFSLGKGGGGGNGAPFFLNFDLDLGSLGGFASKLADFKMELGLVFGLDKDDNPKWDLGFRFNGSGGTGLEIGLEGFLKLKCDRYALVQMKHERDGEEPFTYYAFKGLNARLIIFGNQIPPQDKDNPDQTASIYIFVNPDKLGQGEGVGWLLATKDIFRSSVLDVTTLALGQRVNPFELSQTTRIQTRDVLAKFDNLATGLPNDSSTDTVPVFPDDITFAPDYGWSIGFKSIFYDLVHIGFATVDPVLAGILLDVKLSKGDDDSLFAIDVLYRKLSDDLGVYAIEVVLPPYLRNWQFGAVGITIPAIGIEIFTDGNWGIDIGYPRNKDFQRSFAVNVFPFVGAGGFYYRRVAGPAARLVPRAALGTDGTTVIPYNPVTEVGFGMRVGLGVTVAQGILNAGLSVTVYGYLEGAYAKLNFSDGLVPTHAKRSYISVWGAVGVMGELYGYVDFGIVKAGVFVQLYIEVGLRLETDRATELYIEAGVRVRVRVVIGSFKVFGKRIEIAVCFSFATTVRFSRFIGTNRNQQYYLRNSPALDGLDEDLAAVSLRDNLDWSNAPSPVHWGLGDAVVPMSVTLQPDLTMAPDPSGTGEVHAVYLMAAKLSADGDPSPVERLVQGLTAWALCAGLEVEPDELSSLGVGAEELQIVAEKLATPGRSGPRYTEIVDFLSVYFPATAETLQENPDTDDKNVPRAALLPLPEALSFVQEIKTVNDEGEEVRTEIRRTLNESVFVDAAYRSRLELAIARFVHLQRSAKVPATDDDTAESLARILTEEWVEMIMRAGTAELVDRLTDGLGDEGPDPVMIASDLVASLLERPRAAEEAEETDDDAQPLRSAAEDIVVTAGRFFAYGQRLPEPSDTANVPAGQETRPDNDLRDYDAQEEIFFHAMHRLTGNQFALADAISLSIPAATYDGWLTVPTGNETGGIDRNEINSFRDAALNWSASADWPEISTGNFSRERIRRVSLGTPAMAAVLDAAVPDLDGKTKLWLLSPEAQTVLENRKDDAAEPDIAIALPKSGKARTFDTDATGFHPAIVIDVALRRPGAMQKDDGGTVPDQANVKDAFEILGIPEPLRRLLNPFAPVKDGGEETPPTIARIGLYKPAADRFTALNDTEGATIVQSNLSIEVAPGEAELDDDSEERIAPVADRITDKIGFLRLLRQAAIVNTGGYTLSYPQADDDLAELVDAGGEGNPLNAGGRIRVVVALADAVAGLKYANALLNDDMLGLPTTAPDNAVVAIAAGVTREPLHDPGVIPVRVMRPVPDKGSADWQIQERFSNLALDVRVLDSAGNAIGTPQYGDQAIATGPDFDDENVSDDNRVYRVSIPAAGIAYAGQTNPNAYDLVGGKVVVSGAWRDIYGNAWPRGLDEKTFDVVYSDRLVGLANLPHLKMAYWPADDGKILVSLESRYDGLAVLDGDENANGDLPIPEVWLRQKLRELERDIALLNRARLQILDGRVTAEITSPLGSQALGRETVGDHLKASVLALESLVKVYARALPADAGGAGIPRKDLETAIKAKVEAPKNSVPALWQFTKIDLDASGAAANPYTEFELALNIRRPLPAADDGLYSNEVTDPETGGEFEELWRLTQAIPPNVTGESAEDTPDELKGFGGTSDALLAALATCTPSHRIALGYGAEPGILERGIWLVRKDYLDKITSQGRYDTVKPVAFSFPPLKNAPFTSDLELRQRGAAESVKKRVVDADADAFGRTAMERIESLLSPAVAVPLLNKASANAADRVRMRAAIDRLLNLKNEFSGVLARRLTEVFAVEMPETKSGERRRRLTNLVTDRLRRDLRSHYSTTSVLAYFTEDDLGVHAKIPVANAKIIQSPDVDDDVVMKAFNVPLEAAAGPVSNDLFVACEVPPGTGKPSFPLPTHLELTHVQRKERPDTGSGAIGYRDTAWLELFVPDPEADPWTRVELKERSRFVPNVLRALPRPPRIEEEWFEAAPATGESPISIRRARQWTSLREVRWEAGATDRLYADLRYKTFDAVDALDESSDLPSLIATFVLETDPVMPAILDAADIDAFVWAAERASAMLGIVTPEFDALDSADLLDEAVFREEGDEVVAEKVVLATPGGETEPENADGIGEFEPRSLTYGIRGKDSVSFVEEGGPFRVPGHDPDEKFPLRVIGARGLDILTHASASTEIRQTRNEKIRGKALKPSFIYELPRIGSGEPTVPMIDRTEAVSAGELVFTDGKLELGGADGTSSREQTLKRTLYEFLKLLLGEVTAQPTATTWTDLVFEYESGLFVAEEGGPVILVMSNVDWLDKDALNSQIDTMAESLKKWLEKRPAYTPEGVPRGKLLVDARIYVRGDAGDTERLVMRLRRCEFTFSAG</sequence>
<protein>
    <recommendedName>
        <fullName evidence="4">LysM domain-containing protein</fullName>
    </recommendedName>
</protein>
<accession>A0A0M7AEZ5</accession>
<evidence type="ECO:0000313" key="3">
    <source>
        <dbReference type="Proteomes" id="UP000053235"/>
    </source>
</evidence>
<evidence type="ECO:0000256" key="1">
    <source>
        <dbReference type="SAM" id="MobiDB-lite"/>
    </source>
</evidence>